<dbReference type="GO" id="GO:0009626">
    <property type="term" value="P:plant-type hypersensitive response"/>
    <property type="evidence" value="ECO:0007669"/>
    <property type="project" value="UniProtKB-KW"/>
</dbReference>
<dbReference type="SUPFAM" id="SSF55008">
    <property type="entry name" value="HMA, heavy metal-associated domain"/>
    <property type="match status" value="1"/>
</dbReference>
<dbReference type="GO" id="GO:0046872">
    <property type="term" value="F:metal ion binding"/>
    <property type="evidence" value="ECO:0007669"/>
    <property type="project" value="UniProtKB-KW"/>
</dbReference>
<reference evidence="5" key="1">
    <citation type="submission" date="2024-07" db="EMBL/GenBank/DDBJ databases">
        <title>Two chromosome-level genome assemblies of Korean endemic species Abeliophyllum distichum and Forsythia ovata (Oleaceae).</title>
        <authorList>
            <person name="Jang H."/>
        </authorList>
    </citation>
    <scope>NUCLEOTIDE SEQUENCE [LARGE SCALE GENOMIC DNA]</scope>
</reference>
<evidence type="ECO:0000256" key="2">
    <source>
        <dbReference type="ARBA" id="ARBA00022723"/>
    </source>
</evidence>
<dbReference type="PROSITE" id="PS50846">
    <property type="entry name" value="HMA_2"/>
    <property type="match status" value="1"/>
</dbReference>
<comment type="caution">
    <text evidence="4">The sequence shown here is derived from an EMBL/GenBank/DDBJ whole genome shotgun (WGS) entry which is preliminary data.</text>
</comment>
<dbReference type="Pfam" id="PF00403">
    <property type="entry name" value="HMA"/>
    <property type="match status" value="1"/>
</dbReference>
<dbReference type="CDD" id="cd00371">
    <property type="entry name" value="HMA"/>
    <property type="match status" value="1"/>
</dbReference>
<evidence type="ECO:0000313" key="4">
    <source>
        <dbReference type="EMBL" id="KAL2472345.1"/>
    </source>
</evidence>
<keyword evidence="2" id="KW-0479">Metal-binding</keyword>
<gene>
    <name evidence="4" type="ORF">Adt_40481</name>
</gene>
<evidence type="ECO:0000313" key="5">
    <source>
        <dbReference type="Proteomes" id="UP001604336"/>
    </source>
</evidence>
<dbReference type="Proteomes" id="UP001604336">
    <property type="component" value="Unassembled WGS sequence"/>
</dbReference>
<dbReference type="Gene3D" id="3.30.70.100">
    <property type="match status" value="1"/>
</dbReference>
<feature type="domain" description="HMA" evidence="3">
    <location>
        <begin position="26"/>
        <end position="89"/>
    </location>
</feature>
<evidence type="ECO:0000256" key="1">
    <source>
        <dbReference type="ARBA" id="ARBA00004170"/>
    </source>
</evidence>
<dbReference type="GO" id="GO:0016020">
    <property type="term" value="C:membrane"/>
    <property type="evidence" value="ECO:0007669"/>
    <property type="project" value="UniProtKB-SubCell"/>
</dbReference>
<dbReference type="EMBL" id="JBFOLK010000012">
    <property type="protein sequence ID" value="KAL2472345.1"/>
    <property type="molecule type" value="Genomic_DNA"/>
</dbReference>
<evidence type="ECO:0000259" key="3">
    <source>
        <dbReference type="PROSITE" id="PS50846"/>
    </source>
</evidence>
<dbReference type="InterPro" id="IPR006121">
    <property type="entry name" value="HMA_dom"/>
</dbReference>
<comment type="subcellular location">
    <subcellularLocation>
        <location evidence="1">Membrane</location>
        <topology evidence="1">Peripheral membrane protein</topology>
    </subcellularLocation>
</comment>
<dbReference type="PANTHER" id="PTHR22814">
    <property type="entry name" value="COPPER TRANSPORT PROTEIN ATOX1-RELATED"/>
    <property type="match status" value="1"/>
</dbReference>
<accession>A0ABD1Q864</accession>
<keyword evidence="5" id="KW-1185">Reference proteome</keyword>
<dbReference type="InterPro" id="IPR036163">
    <property type="entry name" value="HMA_dom_sf"/>
</dbReference>
<dbReference type="PANTHER" id="PTHR22814:SF336">
    <property type="entry name" value="HEAVY METAL-ASSOCIATED ISOPRENYLATED PLANT PROTEIN 23"/>
    <property type="match status" value="1"/>
</dbReference>
<name>A0ABD1Q864_9LAMI</name>
<proteinExistence type="predicted"/>
<dbReference type="AlphaFoldDB" id="A0ABD1Q864"/>
<protein>
    <submittedName>
        <fullName evidence="4">Heavy metal transport/detoxification superfamily protein</fullName>
    </submittedName>
</protein>
<organism evidence="4 5">
    <name type="scientific">Abeliophyllum distichum</name>
    <dbReference type="NCBI Taxonomy" id="126358"/>
    <lineage>
        <taxon>Eukaryota</taxon>
        <taxon>Viridiplantae</taxon>
        <taxon>Streptophyta</taxon>
        <taxon>Embryophyta</taxon>
        <taxon>Tracheophyta</taxon>
        <taxon>Spermatophyta</taxon>
        <taxon>Magnoliopsida</taxon>
        <taxon>eudicotyledons</taxon>
        <taxon>Gunneridae</taxon>
        <taxon>Pentapetalae</taxon>
        <taxon>asterids</taxon>
        <taxon>lamiids</taxon>
        <taxon>Lamiales</taxon>
        <taxon>Oleaceae</taxon>
        <taxon>Forsythieae</taxon>
        <taxon>Abeliophyllum</taxon>
    </lineage>
</organism>
<sequence length="165" mass="18801">MGVSGTLEYLSDLMSNRQKHKKRKQLQTVHLKVRMDCNSCELKVKKALSSLSGVKSVEINTKQQKVTITGYVEQSKVLKKAKSTEKKAEIWPYVPYNLVAQPYAIQAYHNKAPPGFVRKVDNPTTTLTRYEDPYVTLFSDDNPNACSGHVIIQWMSVTLHFLNRN</sequence>